<evidence type="ECO:0000313" key="1">
    <source>
        <dbReference type="EMBL" id="MEQ2507386.1"/>
    </source>
</evidence>
<reference evidence="1 2" key="1">
    <citation type="submission" date="2024-04" db="EMBL/GenBank/DDBJ databases">
        <title>Human intestinal bacterial collection.</title>
        <authorList>
            <person name="Pauvert C."/>
            <person name="Hitch T.C.A."/>
            <person name="Clavel T."/>
        </authorList>
    </citation>
    <scope>NUCLEOTIDE SEQUENCE [LARGE SCALE GENOMIC DNA]</scope>
    <source>
        <strain evidence="1 2">CLA-AA-H174</strain>
    </source>
</reference>
<evidence type="ECO:0000313" key="2">
    <source>
        <dbReference type="Proteomes" id="UP001465717"/>
    </source>
</evidence>
<proteinExistence type="predicted"/>
<dbReference type="RefSeq" id="WP_349225664.1">
    <property type="nucleotide sequence ID" value="NZ_JBBNFG020000004.1"/>
</dbReference>
<name>A0ABV1FW62_9BACT</name>
<sequence>MEKYHIGQEILKEVKAKFPSVAVFARELCKSSSATYEIFGKTSLDTDLLLKVSKLLDRDFFREFSEKCLNGEVAVVDKQTSENCISQLLPEDKLHTVLPPQTKDVVEEYLLIPRKKPLVIFYSGARSRNLPRFVCKKGEEIYGEGMVRIIQLEPAELMHFELGVMSLAKMPQKVVVIKCTMARDYNSHVLIAERLAEESGKHVVLLCLDPIHIPTLPNGKVVLKSLAVSTFKSWNQRVHIFIADDMEKRFAYLIELFQAIKGEGYMDRIYDSIEGNENWADTLKDLLEEAKLNLITFEDIVLEKGFDKDNRQVEYHQVSTIQPPINDFKRPERISHIRTHLRYRMIKETGEIFEYEPMSFDQMKGYEKQSCKLFTKKEITKEKRI</sequence>
<protein>
    <submittedName>
        <fullName evidence="1">Uncharacterized protein</fullName>
    </submittedName>
</protein>
<comment type="caution">
    <text evidence="1">The sequence shown here is derived from an EMBL/GenBank/DDBJ whole genome shotgun (WGS) entry which is preliminary data.</text>
</comment>
<accession>A0ABV1FW62</accession>
<dbReference type="EMBL" id="JBBNGE010000008">
    <property type="protein sequence ID" value="MEQ2507386.1"/>
    <property type="molecule type" value="Genomic_DNA"/>
</dbReference>
<keyword evidence="2" id="KW-1185">Reference proteome</keyword>
<organism evidence="1 2">
    <name type="scientific">Segatella sinensis</name>
    <dbReference type="NCBI Taxonomy" id="3085167"/>
    <lineage>
        <taxon>Bacteria</taxon>
        <taxon>Pseudomonadati</taxon>
        <taxon>Bacteroidota</taxon>
        <taxon>Bacteroidia</taxon>
        <taxon>Bacteroidales</taxon>
        <taxon>Prevotellaceae</taxon>
        <taxon>Segatella</taxon>
    </lineage>
</organism>
<dbReference type="Proteomes" id="UP001465717">
    <property type="component" value="Unassembled WGS sequence"/>
</dbReference>
<gene>
    <name evidence="1" type="ORF">AAAT87_03705</name>
</gene>